<dbReference type="AlphaFoldDB" id="A0A067QF85"/>
<feature type="compositionally biased region" description="Polar residues" evidence="3">
    <location>
        <begin position="868"/>
        <end position="880"/>
    </location>
</feature>
<reference evidence="6" key="1">
    <citation type="journal article" date="2014" name="Proc. Natl. Acad. Sci. U.S.A.">
        <title>Extensive sampling of basidiomycete genomes demonstrates inadequacy of the white-rot/brown-rot paradigm for wood decay fungi.</title>
        <authorList>
            <person name="Riley R."/>
            <person name="Salamov A.A."/>
            <person name="Brown D.W."/>
            <person name="Nagy L.G."/>
            <person name="Floudas D."/>
            <person name="Held B.W."/>
            <person name="Levasseur A."/>
            <person name="Lombard V."/>
            <person name="Morin E."/>
            <person name="Otillar R."/>
            <person name="Lindquist E.A."/>
            <person name="Sun H."/>
            <person name="LaButti K.M."/>
            <person name="Schmutz J."/>
            <person name="Jabbour D."/>
            <person name="Luo H."/>
            <person name="Baker S.E."/>
            <person name="Pisabarro A.G."/>
            <person name="Walton J.D."/>
            <person name="Blanchette R.A."/>
            <person name="Henrissat B."/>
            <person name="Martin F."/>
            <person name="Cullen D."/>
            <person name="Hibbett D.S."/>
            <person name="Grigoriev I.V."/>
        </authorList>
    </citation>
    <scope>NUCLEOTIDE SEQUENCE [LARGE SCALE GENOMIC DNA]</scope>
    <source>
        <strain evidence="6">MUCL 33604</strain>
    </source>
</reference>
<dbReference type="HOGENOM" id="CLU_007406_0_0_1"/>
<evidence type="ECO:0000259" key="4">
    <source>
        <dbReference type="PROSITE" id="PS50048"/>
    </source>
</evidence>
<organism evidence="5 6">
    <name type="scientific">Jaapia argillacea MUCL 33604</name>
    <dbReference type="NCBI Taxonomy" id="933084"/>
    <lineage>
        <taxon>Eukaryota</taxon>
        <taxon>Fungi</taxon>
        <taxon>Dikarya</taxon>
        <taxon>Basidiomycota</taxon>
        <taxon>Agaricomycotina</taxon>
        <taxon>Agaricomycetes</taxon>
        <taxon>Agaricomycetidae</taxon>
        <taxon>Jaapiales</taxon>
        <taxon>Jaapiaceae</taxon>
        <taxon>Jaapia</taxon>
    </lineage>
</organism>
<feature type="region of interest" description="Disordered" evidence="3">
    <location>
        <begin position="858"/>
        <end position="896"/>
    </location>
</feature>
<accession>A0A067QF85</accession>
<dbReference type="InterPro" id="IPR050987">
    <property type="entry name" value="AtrR-like"/>
</dbReference>
<feature type="compositionally biased region" description="Polar residues" evidence="3">
    <location>
        <begin position="154"/>
        <end position="168"/>
    </location>
</feature>
<dbReference type="InParanoid" id="A0A067QF85"/>
<dbReference type="CDD" id="cd12148">
    <property type="entry name" value="fungal_TF_MHR"/>
    <property type="match status" value="1"/>
</dbReference>
<feature type="compositionally biased region" description="Polar residues" evidence="3">
    <location>
        <begin position="767"/>
        <end position="783"/>
    </location>
</feature>
<dbReference type="Pfam" id="PF04082">
    <property type="entry name" value="Fungal_trans"/>
    <property type="match status" value="1"/>
</dbReference>
<evidence type="ECO:0000313" key="5">
    <source>
        <dbReference type="EMBL" id="KDQ64825.1"/>
    </source>
</evidence>
<dbReference type="Proteomes" id="UP000027265">
    <property type="component" value="Unassembled WGS sequence"/>
</dbReference>
<dbReference type="InterPro" id="IPR036864">
    <property type="entry name" value="Zn2-C6_fun-type_DNA-bd_sf"/>
</dbReference>
<keyword evidence="2" id="KW-0539">Nucleus</keyword>
<dbReference type="GO" id="GO:0000981">
    <property type="term" value="F:DNA-binding transcription factor activity, RNA polymerase II-specific"/>
    <property type="evidence" value="ECO:0007669"/>
    <property type="project" value="InterPro"/>
</dbReference>
<dbReference type="PROSITE" id="PS00463">
    <property type="entry name" value="ZN2_CY6_FUNGAL_1"/>
    <property type="match status" value="1"/>
</dbReference>
<dbReference type="Pfam" id="PF00172">
    <property type="entry name" value="Zn_clus"/>
    <property type="match status" value="1"/>
</dbReference>
<proteinExistence type="predicted"/>
<feature type="compositionally biased region" description="Polar residues" evidence="3">
    <location>
        <begin position="683"/>
        <end position="693"/>
    </location>
</feature>
<feature type="compositionally biased region" description="Basic and acidic residues" evidence="3">
    <location>
        <begin position="1"/>
        <end position="11"/>
    </location>
</feature>
<feature type="domain" description="Zn(2)-C6 fungal-type" evidence="4">
    <location>
        <begin position="45"/>
        <end position="75"/>
    </location>
</feature>
<protein>
    <recommendedName>
        <fullName evidence="4">Zn(2)-C6 fungal-type domain-containing protein</fullName>
    </recommendedName>
</protein>
<keyword evidence="1" id="KW-0479">Metal-binding</keyword>
<dbReference type="CDD" id="cd00067">
    <property type="entry name" value="GAL4"/>
    <property type="match status" value="1"/>
</dbReference>
<dbReference type="SMART" id="SM00906">
    <property type="entry name" value="Fungal_trans"/>
    <property type="match status" value="1"/>
</dbReference>
<feature type="compositionally biased region" description="Low complexity" evidence="3">
    <location>
        <begin position="881"/>
        <end position="896"/>
    </location>
</feature>
<evidence type="ECO:0000313" key="6">
    <source>
        <dbReference type="Proteomes" id="UP000027265"/>
    </source>
</evidence>
<keyword evidence="6" id="KW-1185">Reference proteome</keyword>
<dbReference type="SMART" id="SM00066">
    <property type="entry name" value="GAL4"/>
    <property type="match status" value="1"/>
</dbReference>
<feature type="compositionally biased region" description="Low complexity" evidence="3">
    <location>
        <begin position="785"/>
        <end position="803"/>
    </location>
</feature>
<dbReference type="GO" id="GO:0003677">
    <property type="term" value="F:DNA binding"/>
    <property type="evidence" value="ECO:0007669"/>
    <property type="project" value="InterPro"/>
</dbReference>
<gene>
    <name evidence="5" type="ORF">JAAARDRAFT_52756</name>
</gene>
<name>A0A067QF85_9AGAM</name>
<sequence>MAHPGEDDRAAMSHQPKKKRVEDQPLPPDVGQKPIQLQRRRVWRACESCRRKKIKCDGCEPICSQCANSGTQCTWLQTKDRAALSRHYVQELEARLLHMESVFQQLAPTLQQLNQSPNGANIPDLSAVLSASGIDPNLTTAAPPQHITEPLQPGSPTTSDKASSNSPQPIKVEDDVSESFGQLTLDERGHLRWIGGSSTMSLIQSFRALTTSPLNRLSPMEDDPRAPGPSANKLYFPASVWFGKVKALPGPEEVEYPERDLADKLVDAYFARCHFLLPVIDKPAFMHQYTILMDNTTNVPLHKNETPFIALVFAVFACAAQLIEDHRLAAEDAEGGGMGMIYYERALILHYISHASTQNAHVQCFILLSSFLCSVNCLPQAWLLVGQAVRMAQDLGLHRSPRRLQVPTIEKETRRKIWAGVYSLDRMLALALGRPLGVEDADCDVEPPAEVDDEDLPEYFKGALNARQYPSLMSGFVALTSLYKIAGRVLRQVYAIEICKDNLEPEKRAELQRTVESLDKDLTRWCDDLPAVFKSSPMDEKQVSMGAVLCSHYYSILTTLHRNFLPVRRDQPVVVRSTAKAVSSARACIRLAPSIKNVVPPSHHLAFFIQHLFSSAVIILLYAMHVADPKASQAAMEEARSCLTAIDSWEGYWPGARKCKELLHDLANTASAAVQKTAAAQRSPASSTGQVPPSSRRERKTSNVMLPPDVVSTERAIRNKQRRAFSPESHHARRSHHSNPYPVDTHRARSTSRKRGYGDPDGVQEPRGSSSAYMNTLSSSYPGQSHIPSPHSSPASVNSVPSPTMSAAIDPSKDSPPRVANSSTFGSLHVPSSPTNVPLPSSPRFDYNLGMSSNSMGHSPADHWNGANADSNSLNFFPSGSHQAQAQSPYQSSSWQQQHGANSAFLGYDGGMGVDQMSAASPSSFFAPPGLPFRGLDYIRNYTPGGYSGTSDQDALWQTFDAGAFRYDPELPFTIGDVVPDNQVGHG</sequence>
<evidence type="ECO:0000256" key="1">
    <source>
        <dbReference type="ARBA" id="ARBA00022723"/>
    </source>
</evidence>
<dbReference type="STRING" id="933084.A0A067QF85"/>
<dbReference type="OrthoDB" id="434771at2759"/>
<dbReference type="InterPro" id="IPR007219">
    <property type="entry name" value="XnlR_reg_dom"/>
</dbReference>
<feature type="compositionally biased region" description="Polar residues" evidence="3">
    <location>
        <begin position="820"/>
        <end position="839"/>
    </location>
</feature>
<dbReference type="GO" id="GO:0006351">
    <property type="term" value="P:DNA-templated transcription"/>
    <property type="evidence" value="ECO:0007669"/>
    <property type="project" value="InterPro"/>
</dbReference>
<dbReference type="GO" id="GO:0008270">
    <property type="term" value="F:zinc ion binding"/>
    <property type="evidence" value="ECO:0007669"/>
    <property type="project" value="InterPro"/>
</dbReference>
<dbReference type="SUPFAM" id="SSF57701">
    <property type="entry name" value="Zn2/Cys6 DNA-binding domain"/>
    <property type="match status" value="1"/>
</dbReference>
<dbReference type="InterPro" id="IPR001138">
    <property type="entry name" value="Zn2Cys6_DnaBD"/>
</dbReference>
<feature type="region of interest" description="Disordered" evidence="3">
    <location>
        <begin position="136"/>
        <end position="172"/>
    </location>
</feature>
<evidence type="ECO:0000256" key="2">
    <source>
        <dbReference type="ARBA" id="ARBA00023242"/>
    </source>
</evidence>
<dbReference type="PANTHER" id="PTHR46910:SF1">
    <property type="entry name" value="MISCELLANEOUS ZN(II)2CYS6 TRANSCRIPTION FACTOR (EUROFUNG)-RELATED"/>
    <property type="match status" value="1"/>
</dbReference>
<dbReference type="PANTHER" id="PTHR46910">
    <property type="entry name" value="TRANSCRIPTION FACTOR PDR1"/>
    <property type="match status" value="1"/>
</dbReference>
<dbReference type="PROSITE" id="PS50048">
    <property type="entry name" value="ZN2_CY6_FUNGAL_2"/>
    <property type="match status" value="1"/>
</dbReference>
<dbReference type="EMBL" id="KL197709">
    <property type="protein sequence ID" value="KDQ64825.1"/>
    <property type="molecule type" value="Genomic_DNA"/>
</dbReference>
<evidence type="ECO:0000256" key="3">
    <source>
        <dbReference type="SAM" id="MobiDB-lite"/>
    </source>
</evidence>
<feature type="region of interest" description="Disordered" evidence="3">
    <location>
        <begin position="1"/>
        <end position="34"/>
    </location>
</feature>
<dbReference type="Gene3D" id="4.10.240.10">
    <property type="entry name" value="Zn(2)-C6 fungal-type DNA-binding domain"/>
    <property type="match status" value="1"/>
</dbReference>
<feature type="region of interest" description="Disordered" evidence="3">
    <location>
        <begin position="674"/>
        <end position="841"/>
    </location>
</feature>